<reference evidence="1" key="2">
    <citation type="journal article" date="2022" name="New Phytol.">
        <title>Evolutionary transition to the ectomycorrhizal habit in the genomes of a hyperdiverse lineage of mushroom-forming fungi.</title>
        <authorList>
            <person name="Looney B."/>
            <person name="Miyauchi S."/>
            <person name="Morin E."/>
            <person name="Drula E."/>
            <person name="Courty P.E."/>
            <person name="Kohler A."/>
            <person name="Kuo A."/>
            <person name="LaButti K."/>
            <person name="Pangilinan J."/>
            <person name="Lipzen A."/>
            <person name="Riley R."/>
            <person name="Andreopoulos W."/>
            <person name="He G."/>
            <person name="Johnson J."/>
            <person name="Nolan M."/>
            <person name="Tritt A."/>
            <person name="Barry K.W."/>
            <person name="Grigoriev I.V."/>
            <person name="Nagy L.G."/>
            <person name="Hibbett D."/>
            <person name="Henrissat B."/>
            <person name="Matheny P.B."/>
            <person name="Labbe J."/>
            <person name="Martin F.M."/>
        </authorList>
    </citation>
    <scope>NUCLEOTIDE SEQUENCE</scope>
    <source>
        <strain evidence="1">EC-137</strain>
    </source>
</reference>
<gene>
    <name evidence="1" type="ORF">K488DRAFT_9522</name>
</gene>
<name>A0ACB8QRM7_9AGAM</name>
<reference evidence="1" key="1">
    <citation type="submission" date="2021-02" db="EMBL/GenBank/DDBJ databases">
        <authorList>
            <consortium name="DOE Joint Genome Institute"/>
            <person name="Ahrendt S."/>
            <person name="Looney B.P."/>
            <person name="Miyauchi S."/>
            <person name="Morin E."/>
            <person name="Drula E."/>
            <person name="Courty P.E."/>
            <person name="Chicoki N."/>
            <person name="Fauchery L."/>
            <person name="Kohler A."/>
            <person name="Kuo A."/>
            <person name="Labutti K."/>
            <person name="Pangilinan J."/>
            <person name="Lipzen A."/>
            <person name="Riley R."/>
            <person name="Andreopoulos W."/>
            <person name="He G."/>
            <person name="Johnson J."/>
            <person name="Barry K.W."/>
            <person name="Grigoriev I.V."/>
            <person name="Nagy L."/>
            <person name="Hibbett D."/>
            <person name="Henrissat B."/>
            <person name="Matheny P.B."/>
            <person name="Labbe J."/>
            <person name="Martin F."/>
        </authorList>
    </citation>
    <scope>NUCLEOTIDE SEQUENCE</scope>
    <source>
        <strain evidence="1">EC-137</strain>
    </source>
</reference>
<sequence>RKKRNISELFMHLVDRDAWAEYYEIIKEPRSLSEVSQKLSNSEYNTVLQAWQDLSLVFLNAKHFNEAGSQIYKDADVLQDKLTKAWAARPVLSVRCILTPVQVRTDARCAVSPQPQPQAGPSTATSPTQAVPATPAHAAAAPSTSAFQPQTQAAQVGITSPPRLPSPDMDIDVGGTPEPEGGMDETARDEEGEAIIQQLERGLPRWQGLGEEGWILEGPPERWLELVQTIKGHKDAVGNRLATALESVPETVDIPYLSFSHPLSLKLIEGRARSKSFESNNMFDHEMMRLFEKCRRWHDPGGDAYGSVLLLQRLYQALTGPNPPSGPPYVSTTNFASLRAGPASRADTTVTSFRVSAKDRTFVEEVYYKGWSFRQADWVHVANPDDPSRPIMGQVFKCWLSDEAHVKGQPGITVCWYYRPEQTVHPAHRQFWENEVFKTSHFADHPLEDVIEKVAVQFTARHIRGRPRPPYWYLGWPIYVCDSRYNDRERVFVKIKNWNSCVPEEVRKSTEFMPIYPFERMVYPRRFDSPFLHGKTRGPGGIGEPVDRADGEKTEGGGTGRKRSKKPGAPSDITGPTKGLYVGVPGASGAASASASASAARTASAPQQQQQQQGYAEAIEDRTVITAAGGYAALGSNAAMEKLPPATVKHFDRSPETNQVLWFAAPPVDVARPRPPQYSLKYLHWLATKKRKAEPQDGEGDGMDVDGEAKRRRAVPQTATERVGPLLADI</sequence>
<comment type="caution">
    <text evidence="1">The sequence shown here is derived from an EMBL/GenBank/DDBJ whole genome shotgun (WGS) entry which is preliminary data.</text>
</comment>
<feature type="non-terminal residue" evidence="1">
    <location>
        <position position="1"/>
    </location>
</feature>
<evidence type="ECO:0000313" key="2">
    <source>
        <dbReference type="Proteomes" id="UP000814128"/>
    </source>
</evidence>
<keyword evidence="2" id="KW-1185">Reference proteome</keyword>
<evidence type="ECO:0000313" key="1">
    <source>
        <dbReference type="EMBL" id="KAI0034332.1"/>
    </source>
</evidence>
<organism evidence="1 2">
    <name type="scientific">Vararia minispora EC-137</name>
    <dbReference type="NCBI Taxonomy" id="1314806"/>
    <lineage>
        <taxon>Eukaryota</taxon>
        <taxon>Fungi</taxon>
        <taxon>Dikarya</taxon>
        <taxon>Basidiomycota</taxon>
        <taxon>Agaricomycotina</taxon>
        <taxon>Agaricomycetes</taxon>
        <taxon>Russulales</taxon>
        <taxon>Lachnocladiaceae</taxon>
        <taxon>Vararia</taxon>
    </lineage>
</organism>
<proteinExistence type="predicted"/>
<accession>A0ACB8QRM7</accession>
<feature type="non-terminal residue" evidence="1">
    <location>
        <position position="730"/>
    </location>
</feature>
<protein>
    <submittedName>
        <fullName evidence="1">Uncharacterized protein</fullName>
    </submittedName>
</protein>
<dbReference type="Proteomes" id="UP000814128">
    <property type="component" value="Unassembled WGS sequence"/>
</dbReference>
<dbReference type="EMBL" id="MU273502">
    <property type="protein sequence ID" value="KAI0034332.1"/>
    <property type="molecule type" value="Genomic_DNA"/>
</dbReference>